<protein>
    <submittedName>
        <fullName evidence="2">Periplasmic heavy metal sensor</fullName>
    </submittedName>
</protein>
<dbReference type="Pfam" id="PF13801">
    <property type="entry name" value="Metal_resist"/>
    <property type="match status" value="1"/>
</dbReference>
<evidence type="ECO:0000313" key="2">
    <source>
        <dbReference type="EMBL" id="WWR47776.1"/>
    </source>
</evidence>
<dbReference type="EMBL" id="CP146069">
    <property type="protein sequence ID" value="WWR47776.1"/>
    <property type="molecule type" value="Genomic_DNA"/>
</dbReference>
<keyword evidence="1" id="KW-0472">Membrane</keyword>
<feature type="transmembrane region" description="Helical" evidence="1">
    <location>
        <begin position="20"/>
        <end position="45"/>
    </location>
</feature>
<reference evidence="2 3" key="1">
    <citation type="submission" date="2023-10" db="EMBL/GenBank/DDBJ databases">
        <title>Roseovarius strain S88 nov., isolated from a marine algae.</title>
        <authorList>
            <person name="Lee M.W."/>
            <person name="Lee J.K."/>
            <person name="Kim J.M."/>
            <person name="Choi D.G."/>
            <person name="Baek J.H."/>
            <person name="Bayburt H."/>
            <person name="Jung J.J."/>
            <person name="Han D.M."/>
            <person name="Jeon C.O."/>
        </authorList>
    </citation>
    <scope>NUCLEOTIDE SEQUENCE [LARGE SCALE GENOMIC DNA]</scope>
    <source>
        <strain evidence="2 3">S88</strain>
    </source>
</reference>
<evidence type="ECO:0000256" key="1">
    <source>
        <dbReference type="SAM" id="Phobius"/>
    </source>
</evidence>
<dbReference type="Proteomes" id="UP001364156">
    <property type="component" value="Chromosome"/>
</dbReference>
<name>A0ABZ2HPC4_9RHOB</name>
<sequence length="165" mass="18253">MVGQTGHSPNPQPPAPRSPRWMRVTLVLSLALNLLVVGAILGAALSGGGKWRGGGHSERFAGPLTRAFSEEDQRVLKRRMTMAYISERDGWGAHRAAIKNLAKALRQTPYDAEATRVEMEGMRALLGQRFDTAQNVLADHIAKMSDADRAILADSLEEELRRRRR</sequence>
<organism evidence="2 3">
    <name type="scientific">Roseovarius phycicola</name>
    <dbReference type="NCBI Taxonomy" id="3080976"/>
    <lineage>
        <taxon>Bacteria</taxon>
        <taxon>Pseudomonadati</taxon>
        <taxon>Pseudomonadota</taxon>
        <taxon>Alphaproteobacteria</taxon>
        <taxon>Rhodobacterales</taxon>
        <taxon>Roseobacteraceae</taxon>
        <taxon>Roseovarius</taxon>
    </lineage>
</organism>
<keyword evidence="1" id="KW-0812">Transmembrane</keyword>
<evidence type="ECO:0000313" key="3">
    <source>
        <dbReference type="Proteomes" id="UP001364156"/>
    </source>
</evidence>
<dbReference type="InterPro" id="IPR025961">
    <property type="entry name" value="Metal_resist"/>
</dbReference>
<keyword evidence="3" id="KW-1185">Reference proteome</keyword>
<keyword evidence="1" id="KW-1133">Transmembrane helix</keyword>
<gene>
    <name evidence="2" type="ORF">RZ517_06280</name>
</gene>
<proteinExistence type="predicted"/>
<dbReference type="RefSeq" id="WP_338550608.1">
    <property type="nucleotide sequence ID" value="NZ_CP146069.1"/>
</dbReference>
<accession>A0ABZ2HPC4</accession>